<comment type="cofactor">
    <cofactor evidence="13">
        <name>Zn(2+)</name>
        <dbReference type="ChEBI" id="CHEBI:29105"/>
    </cofactor>
    <text evidence="13">Binds 1 zinc ion per subunit.</text>
</comment>
<sequence>MLRLFNTISRQLEEFKPINKEAVGLYTCGPTVYDFAHIGNLRTYIFEDVLKRALVFVGFPVKHVMNITDVGHLTNDSDFGEDKIEKTARLESKKAVDIAAFYTDAFKSDLRKLNISEPTVWCRASEHIAEQIALIKKLEEKGFIYITSDGVYFDTSKVKDYGKLARLNIAGQEEGARVEVNTEKKHSTDFALWKFSPADVKRQMEWESPWGVGFPGWHIECSAMSMKYLGETFDIHAGGVDHVPVHHTNEIAQSEAATGQPFARYWLHGEFLLINEGKMAKSEGNFITLNAVQEKGFDPIVYRFYCLSSHYRSKLNFTWDTLANAKIGWDKFKNKFFSLGRQNGKVDAALLARFQEKVNDDLNMPQAMAVVWDVLKSDLTDFDKRATLIKFDEVLGLGLADLHEAEQAAPAAVVQFAKDRDEARAGKKWKKADELRKKIEELGWLVKDESDASHLKRKE</sequence>
<keyword evidence="7 13" id="KW-0547">Nucleotide-binding</keyword>
<evidence type="ECO:0000256" key="9">
    <source>
        <dbReference type="ARBA" id="ARBA00022840"/>
    </source>
</evidence>
<evidence type="ECO:0000256" key="1">
    <source>
        <dbReference type="ARBA" id="ARBA00004496"/>
    </source>
</evidence>
<dbReference type="InterPro" id="IPR014729">
    <property type="entry name" value="Rossmann-like_a/b/a_fold"/>
</dbReference>
<reference evidence="16 17" key="1">
    <citation type="journal article" date="2016" name="Nat. Commun.">
        <title>Thousands of microbial genomes shed light on interconnected biogeochemical processes in an aquifer system.</title>
        <authorList>
            <person name="Anantharaman K."/>
            <person name="Brown C.T."/>
            <person name="Hug L.A."/>
            <person name="Sharon I."/>
            <person name="Castelle C.J."/>
            <person name="Probst A.J."/>
            <person name="Thomas B.C."/>
            <person name="Singh A."/>
            <person name="Wilkins M.J."/>
            <person name="Karaoz U."/>
            <person name="Brodie E.L."/>
            <person name="Williams K.H."/>
            <person name="Hubbard S.S."/>
            <person name="Banfield J.F."/>
        </authorList>
    </citation>
    <scope>NUCLEOTIDE SEQUENCE [LARGE SCALE GENOMIC DNA]</scope>
</reference>
<dbReference type="GO" id="GO:0008270">
    <property type="term" value="F:zinc ion binding"/>
    <property type="evidence" value="ECO:0007669"/>
    <property type="project" value="UniProtKB-UniRule"/>
</dbReference>
<accession>A0A1F5TFD2</accession>
<dbReference type="PANTHER" id="PTHR10890">
    <property type="entry name" value="CYSTEINYL-TRNA SYNTHETASE"/>
    <property type="match status" value="1"/>
</dbReference>
<comment type="subunit">
    <text evidence="3 13">Monomer.</text>
</comment>
<feature type="binding site" evidence="13">
    <location>
        <position position="250"/>
    </location>
    <ligand>
        <name>Zn(2+)</name>
        <dbReference type="ChEBI" id="CHEBI:29105"/>
    </ligand>
</feature>
<feature type="short sequence motif" description="'HIGH' region" evidence="13">
    <location>
        <begin position="30"/>
        <end position="40"/>
    </location>
</feature>
<dbReference type="Gene3D" id="3.40.50.620">
    <property type="entry name" value="HUPs"/>
    <property type="match status" value="1"/>
</dbReference>
<dbReference type="InterPro" id="IPR009080">
    <property type="entry name" value="tRNAsynth_Ia_anticodon-bd"/>
</dbReference>
<keyword evidence="9 13" id="KW-0067">ATP-binding</keyword>
<dbReference type="FunFam" id="3.40.50.620:FF:000130">
    <property type="entry name" value="Cysteine--tRNA ligase"/>
    <property type="match status" value="1"/>
</dbReference>
<evidence type="ECO:0000313" key="16">
    <source>
        <dbReference type="EMBL" id="OGF37628.1"/>
    </source>
</evidence>
<feature type="binding site" evidence="13">
    <location>
        <position position="246"/>
    </location>
    <ligand>
        <name>Zn(2+)</name>
        <dbReference type="ChEBI" id="CHEBI:29105"/>
    </ligand>
</feature>
<dbReference type="Proteomes" id="UP000178656">
    <property type="component" value="Unassembled WGS sequence"/>
</dbReference>
<feature type="short sequence motif" description="'KMSKS' region" evidence="13">
    <location>
        <begin position="278"/>
        <end position="282"/>
    </location>
</feature>
<dbReference type="InterPro" id="IPR015803">
    <property type="entry name" value="Cys-tRNA-ligase"/>
</dbReference>
<feature type="binding site" evidence="13">
    <location>
        <position position="28"/>
    </location>
    <ligand>
        <name>Zn(2+)</name>
        <dbReference type="ChEBI" id="CHEBI:29105"/>
    </ligand>
</feature>
<evidence type="ECO:0000256" key="13">
    <source>
        <dbReference type="HAMAP-Rule" id="MF_00041"/>
    </source>
</evidence>
<dbReference type="Pfam" id="PF23493">
    <property type="entry name" value="CysS_C"/>
    <property type="match status" value="1"/>
</dbReference>
<dbReference type="SUPFAM" id="SSF52374">
    <property type="entry name" value="Nucleotidylyl transferase"/>
    <property type="match status" value="1"/>
</dbReference>
<gene>
    <name evidence="13" type="primary">cysS</name>
    <name evidence="16" type="ORF">A2482_02830</name>
</gene>
<keyword evidence="11 13" id="KW-0030">Aminoacyl-tRNA synthetase</keyword>
<dbReference type="PANTHER" id="PTHR10890:SF3">
    <property type="entry name" value="CYSTEINE--TRNA LIGASE, CYTOPLASMIC"/>
    <property type="match status" value="1"/>
</dbReference>
<evidence type="ECO:0000256" key="7">
    <source>
        <dbReference type="ARBA" id="ARBA00022741"/>
    </source>
</evidence>
<evidence type="ECO:0000256" key="2">
    <source>
        <dbReference type="ARBA" id="ARBA00005594"/>
    </source>
</evidence>
<keyword evidence="10 13" id="KW-0648">Protein biosynthesis</keyword>
<dbReference type="NCBIfam" id="TIGR00435">
    <property type="entry name" value="cysS"/>
    <property type="match status" value="1"/>
</dbReference>
<evidence type="ECO:0000256" key="5">
    <source>
        <dbReference type="ARBA" id="ARBA00022598"/>
    </source>
</evidence>
<organism evidence="16 17">
    <name type="scientific">Candidatus Falkowbacteria bacterium RIFOXYC2_FULL_48_21</name>
    <dbReference type="NCBI Taxonomy" id="1798005"/>
    <lineage>
        <taxon>Bacteria</taxon>
        <taxon>Candidatus Falkowiibacteriota</taxon>
    </lineage>
</organism>
<dbReference type="CDD" id="cd00672">
    <property type="entry name" value="CysRS_core"/>
    <property type="match status" value="1"/>
</dbReference>
<dbReference type="SUPFAM" id="SSF47323">
    <property type="entry name" value="Anticodon-binding domain of a subclass of class I aminoacyl-tRNA synthetases"/>
    <property type="match status" value="1"/>
</dbReference>
<feature type="domain" description="tRNA synthetases class I catalytic" evidence="14">
    <location>
        <begin position="15"/>
        <end position="326"/>
    </location>
</feature>
<dbReference type="PRINTS" id="PR00983">
    <property type="entry name" value="TRNASYNTHCYS"/>
</dbReference>
<dbReference type="GO" id="GO:0006423">
    <property type="term" value="P:cysteinyl-tRNA aminoacylation"/>
    <property type="evidence" value="ECO:0007669"/>
    <property type="project" value="UniProtKB-UniRule"/>
</dbReference>
<keyword evidence="5 13" id="KW-0436">Ligase</keyword>
<evidence type="ECO:0000256" key="3">
    <source>
        <dbReference type="ARBA" id="ARBA00011245"/>
    </source>
</evidence>
<dbReference type="AlphaFoldDB" id="A0A1F5TFD2"/>
<protein>
    <recommendedName>
        <fullName evidence="13">Cysteine--tRNA ligase</fullName>
        <ecNumber evidence="13">6.1.1.16</ecNumber>
    </recommendedName>
    <alternativeName>
        <fullName evidence="13">Cysteinyl-tRNA synthetase</fullName>
        <shortName evidence="13">CysRS</shortName>
    </alternativeName>
</protein>
<evidence type="ECO:0000256" key="10">
    <source>
        <dbReference type="ARBA" id="ARBA00022917"/>
    </source>
</evidence>
<comment type="subcellular location">
    <subcellularLocation>
        <location evidence="1 13">Cytoplasm</location>
    </subcellularLocation>
</comment>
<evidence type="ECO:0000256" key="11">
    <source>
        <dbReference type="ARBA" id="ARBA00023146"/>
    </source>
</evidence>
<dbReference type="HAMAP" id="MF_00041">
    <property type="entry name" value="Cys_tRNA_synth"/>
    <property type="match status" value="1"/>
</dbReference>
<dbReference type="GO" id="GO:0005829">
    <property type="term" value="C:cytosol"/>
    <property type="evidence" value="ECO:0007669"/>
    <property type="project" value="TreeGrafter"/>
</dbReference>
<evidence type="ECO:0000256" key="6">
    <source>
        <dbReference type="ARBA" id="ARBA00022723"/>
    </source>
</evidence>
<comment type="caution">
    <text evidence="16">The sequence shown here is derived from an EMBL/GenBank/DDBJ whole genome shotgun (WGS) entry which is preliminary data.</text>
</comment>
<comment type="catalytic activity">
    <reaction evidence="12 13">
        <text>tRNA(Cys) + L-cysteine + ATP = L-cysteinyl-tRNA(Cys) + AMP + diphosphate</text>
        <dbReference type="Rhea" id="RHEA:17773"/>
        <dbReference type="Rhea" id="RHEA-COMP:9661"/>
        <dbReference type="Rhea" id="RHEA-COMP:9679"/>
        <dbReference type="ChEBI" id="CHEBI:30616"/>
        <dbReference type="ChEBI" id="CHEBI:33019"/>
        <dbReference type="ChEBI" id="CHEBI:35235"/>
        <dbReference type="ChEBI" id="CHEBI:78442"/>
        <dbReference type="ChEBI" id="CHEBI:78517"/>
        <dbReference type="ChEBI" id="CHEBI:456215"/>
        <dbReference type="EC" id="6.1.1.16"/>
    </reaction>
</comment>
<feature type="domain" description="Cysteinyl-tRNA ligase anticodon binding" evidence="15">
    <location>
        <begin position="418"/>
        <end position="452"/>
    </location>
</feature>
<dbReference type="Pfam" id="PF01406">
    <property type="entry name" value="tRNA-synt_1e"/>
    <property type="match status" value="1"/>
</dbReference>
<keyword evidence="4 13" id="KW-0963">Cytoplasm</keyword>
<feature type="binding site" evidence="13">
    <location>
        <position position="221"/>
    </location>
    <ligand>
        <name>Zn(2+)</name>
        <dbReference type="ChEBI" id="CHEBI:29105"/>
    </ligand>
</feature>
<evidence type="ECO:0000256" key="4">
    <source>
        <dbReference type="ARBA" id="ARBA00022490"/>
    </source>
</evidence>
<evidence type="ECO:0000259" key="14">
    <source>
        <dbReference type="Pfam" id="PF01406"/>
    </source>
</evidence>
<dbReference type="EMBL" id="MFGM01000019">
    <property type="protein sequence ID" value="OGF37628.1"/>
    <property type="molecule type" value="Genomic_DNA"/>
</dbReference>
<dbReference type="InterPro" id="IPR056411">
    <property type="entry name" value="CysS_C"/>
</dbReference>
<keyword evidence="6 13" id="KW-0479">Metal-binding</keyword>
<dbReference type="InterPro" id="IPR024909">
    <property type="entry name" value="Cys-tRNA/MSH_ligase"/>
</dbReference>
<evidence type="ECO:0000259" key="15">
    <source>
        <dbReference type="Pfam" id="PF23493"/>
    </source>
</evidence>
<dbReference type="GO" id="GO:0004817">
    <property type="term" value="F:cysteine-tRNA ligase activity"/>
    <property type="evidence" value="ECO:0007669"/>
    <property type="project" value="UniProtKB-UniRule"/>
</dbReference>
<dbReference type="GO" id="GO:0005524">
    <property type="term" value="F:ATP binding"/>
    <property type="evidence" value="ECO:0007669"/>
    <property type="project" value="UniProtKB-UniRule"/>
</dbReference>
<dbReference type="InterPro" id="IPR032678">
    <property type="entry name" value="tRNA-synt_1_cat_dom"/>
</dbReference>
<name>A0A1F5TFD2_9BACT</name>
<feature type="binding site" evidence="13">
    <location>
        <position position="281"/>
    </location>
    <ligand>
        <name>ATP</name>
        <dbReference type="ChEBI" id="CHEBI:30616"/>
    </ligand>
</feature>
<dbReference type="EC" id="6.1.1.16" evidence="13"/>
<proteinExistence type="inferred from homology"/>
<keyword evidence="8 13" id="KW-0862">Zinc</keyword>
<comment type="similarity">
    <text evidence="2 13">Belongs to the class-I aminoacyl-tRNA synthetase family.</text>
</comment>
<evidence type="ECO:0000256" key="12">
    <source>
        <dbReference type="ARBA" id="ARBA00047398"/>
    </source>
</evidence>
<dbReference type="Gene3D" id="1.20.120.640">
    <property type="entry name" value="Anticodon-binding domain of a subclass of class I aminoacyl-tRNA synthetases"/>
    <property type="match status" value="1"/>
</dbReference>
<evidence type="ECO:0000313" key="17">
    <source>
        <dbReference type="Proteomes" id="UP000178656"/>
    </source>
</evidence>
<evidence type="ECO:0000256" key="8">
    <source>
        <dbReference type="ARBA" id="ARBA00022833"/>
    </source>
</evidence>